<gene>
    <name evidence="1" type="ORF">MANES_12G053502v8</name>
</gene>
<organism evidence="1 2">
    <name type="scientific">Manihot esculenta</name>
    <name type="common">Cassava</name>
    <name type="synonym">Jatropha manihot</name>
    <dbReference type="NCBI Taxonomy" id="3983"/>
    <lineage>
        <taxon>Eukaryota</taxon>
        <taxon>Viridiplantae</taxon>
        <taxon>Streptophyta</taxon>
        <taxon>Embryophyta</taxon>
        <taxon>Tracheophyta</taxon>
        <taxon>Spermatophyta</taxon>
        <taxon>Magnoliopsida</taxon>
        <taxon>eudicotyledons</taxon>
        <taxon>Gunneridae</taxon>
        <taxon>Pentapetalae</taxon>
        <taxon>rosids</taxon>
        <taxon>fabids</taxon>
        <taxon>Malpighiales</taxon>
        <taxon>Euphorbiaceae</taxon>
        <taxon>Crotonoideae</taxon>
        <taxon>Manihoteae</taxon>
        <taxon>Manihot</taxon>
    </lineage>
</organism>
<evidence type="ECO:0000313" key="2">
    <source>
        <dbReference type="Proteomes" id="UP000091857"/>
    </source>
</evidence>
<keyword evidence="2" id="KW-1185">Reference proteome</keyword>
<name>A0ACB7GRB9_MANES</name>
<evidence type="ECO:0000313" key="1">
    <source>
        <dbReference type="EMBL" id="KAG8642018.1"/>
    </source>
</evidence>
<sequence length="204" mass="23466">MPEVQQSSNAIHEILESRWNKSNTPLHCKAHSLVRRQAPKEDEEVPLNKDKCLKRLFSSKDDFGRVRKEYGTFFSSSDYFNQPHVMAARVNEDPISWWASYGASTPLLQSLAYENWSTYSFIQSVRRNKLTAQRSEDLVYIPSNLSLLSRKQENYTKGASKYWDTGGDNFAMEGNDLLDVADLSIDDPALETIIFDEEEDLEIE</sequence>
<accession>A0ACB7GRB9</accession>
<dbReference type="Proteomes" id="UP000091857">
    <property type="component" value="Chromosome 12"/>
</dbReference>
<dbReference type="EMBL" id="CM004398">
    <property type="protein sequence ID" value="KAG8642018.1"/>
    <property type="molecule type" value="Genomic_DNA"/>
</dbReference>
<proteinExistence type="predicted"/>
<protein>
    <submittedName>
        <fullName evidence="1">Uncharacterized protein</fullName>
    </submittedName>
</protein>
<reference evidence="2" key="1">
    <citation type="journal article" date="2016" name="Nat. Biotechnol.">
        <title>Sequencing wild and cultivated cassava and related species reveals extensive interspecific hybridization and genetic diversity.</title>
        <authorList>
            <person name="Bredeson J.V."/>
            <person name="Lyons J.B."/>
            <person name="Prochnik S.E."/>
            <person name="Wu G.A."/>
            <person name="Ha C.M."/>
            <person name="Edsinger-Gonzales E."/>
            <person name="Grimwood J."/>
            <person name="Schmutz J."/>
            <person name="Rabbi I.Y."/>
            <person name="Egesi C."/>
            <person name="Nauluvula P."/>
            <person name="Lebot V."/>
            <person name="Ndunguru J."/>
            <person name="Mkamilo G."/>
            <person name="Bart R.S."/>
            <person name="Setter T.L."/>
            <person name="Gleadow R.M."/>
            <person name="Kulakow P."/>
            <person name="Ferguson M.E."/>
            <person name="Rounsley S."/>
            <person name="Rokhsar D.S."/>
        </authorList>
    </citation>
    <scope>NUCLEOTIDE SEQUENCE [LARGE SCALE GENOMIC DNA]</scope>
    <source>
        <strain evidence="2">cv. AM560-2</strain>
    </source>
</reference>
<comment type="caution">
    <text evidence="1">The sequence shown here is derived from an EMBL/GenBank/DDBJ whole genome shotgun (WGS) entry which is preliminary data.</text>
</comment>